<dbReference type="GeneID" id="25988614"/>
<protein>
    <submittedName>
        <fullName evidence="2">Uncharacterized protein</fullName>
    </submittedName>
</protein>
<feature type="region of interest" description="Disordered" evidence="1">
    <location>
        <begin position="517"/>
        <end position="561"/>
    </location>
</feature>
<reference evidence="2 3" key="1">
    <citation type="journal article" date="2012" name="Eukaryot. Cell">
        <title>Draft genome sequence of CBS 2479, the standard type strain of Trichosporon asahii.</title>
        <authorList>
            <person name="Yang R.Y."/>
            <person name="Li H.T."/>
            <person name="Zhu H."/>
            <person name="Zhou G.P."/>
            <person name="Wang M."/>
            <person name="Wang L."/>
        </authorList>
    </citation>
    <scope>NUCLEOTIDE SEQUENCE [LARGE SCALE GENOMIC DNA]</scope>
    <source>
        <strain evidence="3">ATCC 90039 / CBS 2479 / JCM 2466 / KCTC 7840 / NCYC 2677 / UAMH 7654</strain>
    </source>
</reference>
<organism evidence="2 3">
    <name type="scientific">Trichosporon asahii var. asahii (strain ATCC 90039 / CBS 2479 / JCM 2466 / KCTC 7840 / NBRC 103889/ NCYC 2677 / UAMH 7654)</name>
    <name type="common">Yeast</name>
    <dbReference type="NCBI Taxonomy" id="1186058"/>
    <lineage>
        <taxon>Eukaryota</taxon>
        <taxon>Fungi</taxon>
        <taxon>Dikarya</taxon>
        <taxon>Basidiomycota</taxon>
        <taxon>Agaricomycotina</taxon>
        <taxon>Tremellomycetes</taxon>
        <taxon>Trichosporonales</taxon>
        <taxon>Trichosporonaceae</taxon>
        <taxon>Trichosporon</taxon>
    </lineage>
</organism>
<dbReference type="HOGENOM" id="CLU_390875_0_0_1"/>
<dbReference type="KEGG" id="tasa:A1Q1_05102"/>
<accession>J5QA02</accession>
<name>J5QA02_TRIAS</name>
<proteinExistence type="predicted"/>
<dbReference type="EMBL" id="ALBS01000297">
    <property type="protein sequence ID" value="EJT46273.1"/>
    <property type="molecule type" value="Genomic_DNA"/>
</dbReference>
<evidence type="ECO:0000313" key="2">
    <source>
        <dbReference type="EMBL" id="EJT46273.1"/>
    </source>
</evidence>
<dbReference type="Proteomes" id="UP000002748">
    <property type="component" value="Unassembled WGS sequence"/>
</dbReference>
<feature type="region of interest" description="Disordered" evidence="1">
    <location>
        <begin position="584"/>
        <end position="680"/>
    </location>
</feature>
<feature type="compositionally biased region" description="Low complexity" evidence="1">
    <location>
        <begin position="523"/>
        <end position="536"/>
    </location>
</feature>
<comment type="caution">
    <text evidence="2">The sequence shown here is derived from an EMBL/GenBank/DDBJ whole genome shotgun (WGS) entry which is preliminary data.</text>
</comment>
<gene>
    <name evidence="2" type="ORF">A1Q1_05102</name>
</gene>
<dbReference type="VEuPathDB" id="FungiDB:A1Q1_05102"/>
<dbReference type="RefSeq" id="XP_014177384.1">
    <property type="nucleotide sequence ID" value="XM_014321909.1"/>
</dbReference>
<sequence>MLSPRPPQVALPTSTITIKPHDDETAPNLPNLRIQVFPQGLVVNSPPLSSRPDTKALAHALKVFVPLNGKLHIKISLDLCSLVVSVTVGLERITRCPEPRISASEEDDVDLHYRVLPKAALPEHEWFKQQMVASQEPYIHLKEIRLRMSWSKAPNGAPRGSAAIDHPGSYLDAVHRQLRCGMRRTLRLQFIHLRSFVSLAAQHDTPLLTATRDLLDDIEETQDMMLRRQVEASVKVAPKRGPKKRKVEWSTSDAGDDGHMDIVANHLRRLGRRDDALAESSISRALMTIGVSEWSCVRRGQSKAGAGRIILENTPVPNTNPYDDIRNHTGESRVPSPLHDNKYKPALIPTHAFGLTVPTYQHQNHPSDRYESAMCEPQRNTYPFSDLLPLSPVSRASLPPPAPRSRCVQLPVLDDDLDFEYDSPEAECASSMGHIYIEDWSSSLSSHDETEELSAGLSAVELDFETSSVSNALCLDLHAGSSTFAFDSASDDFSDIGSGSGQPYVSVPVALPMQPFSPTPTHLLGDSELSDDLSQLTVDSDAPESSRRRRGRDGSAVPRVMSGPCISVMDEYRIKQPLETTPAFPAPFQRSLSDGHSTDEWASDWDIDMSPAPFEDDLADESDATERDELSPPGLDEDSDLESDGPSIDSPQESGVLMSGVDPRSKHQGSEPSQFTQIVDDLDFDDEVLVTPMEEDTPYSLTPVAV</sequence>
<evidence type="ECO:0000313" key="3">
    <source>
        <dbReference type="Proteomes" id="UP000002748"/>
    </source>
</evidence>
<dbReference type="AlphaFoldDB" id="J5QA02"/>
<feature type="compositionally biased region" description="Acidic residues" evidence="1">
    <location>
        <begin position="614"/>
        <end position="623"/>
    </location>
</feature>
<evidence type="ECO:0000256" key="1">
    <source>
        <dbReference type="SAM" id="MobiDB-lite"/>
    </source>
</evidence>